<sequence>MNIVTPDHVHWIGRPAERFALLYVKPAAATARIESTAGVYLPHLRDLEVCRLGACSAQTSDVISEARALEEMLGELEDDGDPESAALRDELAARLAFVSAPAS</sequence>
<name>A0ABP6E187_9ACTN</name>
<comment type="caution">
    <text evidence="1">The sequence shown here is derived from an EMBL/GenBank/DDBJ whole genome shotgun (WGS) entry which is preliminary data.</text>
</comment>
<dbReference type="Proteomes" id="UP001501666">
    <property type="component" value="Unassembled WGS sequence"/>
</dbReference>
<reference evidence="2" key="1">
    <citation type="journal article" date="2019" name="Int. J. Syst. Evol. Microbiol.">
        <title>The Global Catalogue of Microorganisms (GCM) 10K type strain sequencing project: providing services to taxonomists for standard genome sequencing and annotation.</title>
        <authorList>
            <consortium name="The Broad Institute Genomics Platform"/>
            <consortium name="The Broad Institute Genome Sequencing Center for Infectious Disease"/>
            <person name="Wu L."/>
            <person name="Ma J."/>
        </authorList>
    </citation>
    <scope>NUCLEOTIDE SEQUENCE [LARGE SCALE GENOMIC DNA]</scope>
    <source>
        <strain evidence="2">JCM 6835</strain>
    </source>
</reference>
<evidence type="ECO:0000313" key="2">
    <source>
        <dbReference type="Proteomes" id="UP001501666"/>
    </source>
</evidence>
<dbReference type="EMBL" id="BAAATE010000006">
    <property type="protein sequence ID" value="GAA2657529.1"/>
    <property type="molecule type" value="Genomic_DNA"/>
</dbReference>
<evidence type="ECO:0008006" key="3">
    <source>
        <dbReference type="Google" id="ProtNLM"/>
    </source>
</evidence>
<keyword evidence="2" id="KW-1185">Reference proteome</keyword>
<organism evidence="1 2">
    <name type="scientific">Nonomuraea recticatena</name>
    <dbReference type="NCBI Taxonomy" id="46178"/>
    <lineage>
        <taxon>Bacteria</taxon>
        <taxon>Bacillati</taxon>
        <taxon>Actinomycetota</taxon>
        <taxon>Actinomycetes</taxon>
        <taxon>Streptosporangiales</taxon>
        <taxon>Streptosporangiaceae</taxon>
        <taxon>Nonomuraea</taxon>
    </lineage>
</organism>
<protein>
    <recommendedName>
        <fullName evidence="3">DUF5753 domain-containing protein</fullName>
    </recommendedName>
</protein>
<evidence type="ECO:0000313" key="1">
    <source>
        <dbReference type="EMBL" id="GAA2657529.1"/>
    </source>
</evidence>
<proteinExistence type="predicted"/>
<dbReference type="RefSeq" id="WP_346146522.1">
    <property type="nucleotide sequence ID" value="NZ_BAAATE010000006.1"/>
</dbReference>
<accession>A0ABP6E187</accession>
<gene>
    <name evidence="1" type="ORF">GCM10010412_028230</name>
</gene>